<dbReference type="PANTHER" id="PTHR10039:SF14">
    <property type="entry name" value="NACHT DOMAIN-CONTAINING PROTEIN"/>
    <property type="match status" value="1"/>
</dbReference>
<accession>A0A1T3CT83</accession>
<comment type="caution">
    <text evidence="5">The sequence shown here is derived from an EMBL/GenBank/DDBJ whole genome shotgun (WGS) entry which is preliminary data.</text>
</comment>
<feature type="region of interest" description="Disordered" evidence="2">
    <location>
        <begin position="1"/>
        <end position="49"/>
    </location>
</feature>
<evidence type="ECO:0000256" key="2">
    <source>
        <dbReference type="SAM" id="MobiDB-lite"/>
    </source>
</evidence>
<gene>
    <name evidence="5" type="ORF">A0O28_0025700</name>
</gene>
<dbReference type="Pfam" id="PF24883">
    <property type="entry name" value="NPHP3_N"/>
    <property type="match status" value="1"/>
</dbReference>
<evidence type="ECO:0000259" key="4">
    <source>
        <dbReference type="Pfam" id="PF24883"/>
    </source>
</evidence>
<dbReference type="AlphaFoldDB" id="A0A1T3CT83"/>
<dbReference type="InterPro" id="IPR056884">
    <property type="entry name" value="NPHP3-like_N"/>
</dbReference>
<dbReference type="Gene3D" id="1.20.5.340">
    <property type="match status" value="1"/>
</dbReference>
<feature type="compositionally biased region" description="Low complexity" evidence="2">
    <location>
        <begin position="31"/>
        <end position="46"/>
    </location>
</feature>
<evidence type="ECO:0000313" key="6">
    <source>
        <dbReference type="Proteomes" id="UP000191004"/>
    </source>
</evidence>
<dbReference type="Proteomes" id="UP000191004">
    <property type="component" value="Unassembled WGS sequence"/>
</dbReference>
<dbReference type="InterPro" id="IPR055530">
    <property type="entry name" value="DUF7104"/>
</dbReference>
<dbReference type="InterPro" id="IPR031359">
    <property type="entry name" value="NACHT_N"/>
</dbReference>
<name>A0A1T3CT83_9HYPO</name>
<feature type="domain" description="NWD NACHT-NTPase N-terminal" evidence="3">
    <location>
        <begin position="53"/>
        <end position="257"/>
    </location>
</feature>
<dbReference type="Pfam" id="PF17100">
    <property type="entry name" value="NACHT_N"/>
    <property type="match status" value="1"/>
</dbReference>
<evidence type="ECO:0000313" key="5">
    <source>
        <dbReference type="EMBL" id="OPB44252.1"/>
    </source>
</evidence>
<reference evidence="5 6" key="1">
    <citation type="submission" date="2016-04" db="EMBL/GenBank/DDBJ databases">
        <title>Multiple horizontal gene transfer events from other fungi enriched the ability of the initially mycotrophic fungus Trichoderma (Ascomycota) to feed on dead plant biomass.</title>
        <authorList>
            <person name="Atanasova L."/>
            <person name="Chenthamara K."/>
            <person name="Zhang J."/>
            <person name="Grujic M."/>
            <person name="Henrissat B."/>
            <person name="Kuo A."/>
            <person name="Aertz A."/>
            <person name="Salamov A."/>
            <person name="Lipzen A."/>
            <person name="Labutti K."/>
            <person name="Barry K."/>
            <person name="Miao Y."/>
            <person name="Rahimi M.J."/>
            <person name="Shen Q."/>
            <person name="Grigoriev I.V."/>
            <person name="Kubicek C.P."/>
            <person name="Druzhinina I.S."/>
        </authorList>
    </citation>
    <scope>NUCLEOTIDE SEQUENCE [LARGE SCALE GENOMIC DNA]</scope>
    <source>
        <strain evidence="5 6">NJAU 4742</strain>
    </source>
</reference>
<proteinExistence type="predicted"/>
<keyword evidence="1" id="KW-0677">Repeat</keyword>
<dbReference type="PANTHER" id="PTHR10039">
    <property type="entry name" value="AMELOGENIN"/>
    <property type="match status" value="1"/>
</dbReference>
<evidence type="ECO:0000259" key="3">
    <source>
        <dbReference type="Pfam" id="PF17100"/>
    </source>
</evidence>
<evidence type="ECO:0000256" key="1">
    <source>
        <dbReference type="ARBA" id="ARBA00022737"/>
    </source>
</evidence>
<keyword evidence="6" id="KW-1185">Reference proteome</keyword>
<protein>
    <submittedName>
        <fullName evidence="5">Uncharacterized protein</fullName>
    </submittedName>
</protein>
<organism evidence="5 6">
    <name type="scientific">Trichoderma guizhouense</name>
    <dbReference type="NCBI Taxonomy" id="1491466"/>
    <lineage>
        <taxon>Eukaryota</taxon>
        <taxon>Fungi</taxon>
        <taxon>Dikarya</taxon>
        <taxon>Ascomycota</taxon>
        <taxon>Pezizomycotina</taxon>
        <taxon>Sordariomycetes</taxon>
        <taxon>Hypocreomycetidae</taxon>
        <taxon>Hypocreales</taxon>
        <taxon>Hypocreaceae</taxon>
        <taxon>Trichoderma</taxon>
    </lineage>
</organism>
<sequence length="702" mass="79313">MPIFSKFRNRISKRDSNVPSAPASVPANKDPNPASPNATATSTANNLPGEGNELWSQAYALAKEREKQLMEDYERHIASLEGASIDGKSCSAPHDVKVHVKQLLELRQRKEIQVSIMGHDITMREQIEKLAKFLLWSDAIVKSAVSAQPYAALAWSGVSLFLPLLVCGAKYNEGMLDGFGSISDMQMFWKSYEETYIGQPDTKSYQALKDLLAKLYSFIIEYQARVICHLSNAQLSRAWKSMMGPDDWDNAIKPAKELHDMCLCLVDRVHKDIIQTKMDSQLQEIQKSRIVQEEMLQVIKEDREDEKERKLLNDLATTSGDYERYKNINPERVPGTYSSPVPIICLLDALDECEEESRTSLTKKLCDLYLDTNSSTPPRLRFLITSRPYETFKMSFDRLTASPAYLHFDGDDKSGQIGQEINLVIDVRVDYITSSFTAEDRNKISQRLKDMESRTYLWLHLTLEIIERNMSAYSRRLDMEEFLSKLPSTVSDAYEKILSRSQDDKKVEALLQIVLAAERPLTLDEANYALTLALGDDFSSHEKLQENLWPQDRFKTTPGNLGSQADITEDMVSATAWAYSGAENISALLDQYGHKITITESLMIAAMKKASLDWLTVLLNKRGNDFKITEDIVKAAAGNRRYAAASAIIPLLVDKRGHEFKITKEILETASANDSLDGEVMALLEDRYRREMSVLEDSATVA</sequence>
<dbReference type="Pfam" id="PF23397">
    <property type="entry name" value="DUF7104"/>
    <property type="match status" value="3"/>
</dbReference>
<dbReference type="EMBL" id="LVVK01000007">
    <property type="protein sequence ID" value="OPB44252.1"/>
    <property type="molecule type" value="Genomic_DNA"/>
</dbReference>
<feature type="domain" description="Nephrocystin 3-like N-terminal" evidence="4">
    <location>
        <begin position="338"/>
        <end position="387"/>
    </location>
</feature>
<dbReference type="OrthoDB" id="163438at2759"/>